<evidence type="ECO:0000256" key="1">
    <source>
        <dbReference type="SAM" id="MobiDB-lite"/>
    </source>
</evidence>
<accession>A0A077L5H4</accession>
<dbReference type="Proteomes" id="UP000031641">
    <property type="component" value="Chromosome"/>
</dbReference>
<proteinExistence type="predicted"/>
<evidence type="ECO:0000313" key="3">
    <source>
        <dbReference type="Proteomes" id="UP000031641"/>
    </source>
</evidence>
<feature type="compositionally biased region" description="Basic and acidic residues" evidence="1">
    <location>
        <begin position="114"/>
        <end position="125"/>
    </location>
</feature>
<dbReference type="PROSITE" id="PS51257">
    <property type="entry name" value="PROKAR_LIPOPROTEIN"/>
    <property type="match status" value="1"/>
</dbReference>
<dbReference type="AlphaFoldDB" id="A0A077L5H4"/>
<evidence type="ECO:0000313" key="2">
    <source>
        <dbReference type="EMBL" id="BAP39515.1"/>
    </source>
</evidence>
<protein>
    <recommendedName>
        <fullName evidence="4">Lipoprotein</fullName>
    </recommendedName>
</protein>
<evidence type="ECO:0008006" key="4">
    <source>
        <dbReference type="Google" id="ProtNLM"/>
    </source>
</evidence>
<dbReference type="KEGG" id="mcan:MCAN360_0315"/>
<reference evidence="3" key="1">
    <citation type="journal article" date="2014" name="Genome Announc.">
        <title>Complete Genome Sequence of Mycoplasma canadense Strain HAZ 360_1 from Bovine Mastitic Milk in Japan.</title>
        <authorList>
            <person name="Hata E."/>
        </authorList>
    </citation>
    <scope>NUCLEOTIDE SEQUENCE [LARGE SCALE GENOMIC DNA]</scope>
    <source>
        <strain evidence="3">HAZ360_1</strain>
    </source>
</reference>
<name>A0A077L5H4_9BACT</name>
<dbReference type="EMBL" id="AP014631">
    <property type="protein sequence ID" value="BAP39515.1"/>
    <property type="molecule type" value="Genomic_DNA"/>
</dbReference>
<gene>
    <name evidence="2" type="ORF">MCAN360_0315</name>
</gene>
<dbReference type="RefSeq" id="WP_045433613.1">
    <property type="nucleotide sequence ID" value="NZ_AP014631.1"/>
</dbReference>
<keyword evidence="3" id="KW-1185">Reference proteome</keyword>
<feature type="region of interest" description="Disordered" evidence="1">
    <location>
        <begin position="96"/>
        <end position="141"/>
    </location>
</feature>
<organism evidence="2 3">
    <name type="scientific">Metamycoplasma canadense</name>
    <dbReference type="NCBI Taxonomy" id="29554"/>
    <lineage>
        <taxon>Bacteria</taxon>
        <taxon>Bacillati</taxon>
        <taxon>Mycoplasmatota</taxon>
        <taxon>Mycoplasmoidales</taxon>
        <taxon>Metamycoplasmataceae</taxon>
        <taxon>Metamycoplasma</taxon>
    </lineage>
</organism>
<dbReference type="HOGENOM" id="CLU_933245_0_0_14"/>
<sequence>MKKLKNIFFFSSLNLISSIPLIAISCSKNNNNVENLNTNNEEQNFNEEFSKENLGFEWTKEQEENLQYILKKYENQDDNTPIDEAKLYEELSKIHKEESKNQNNSQISEDWEDDNKSEILDKKTLEPLPPLLAPEPKERKKDISVDHKEIKEKTNQNHESGFGNFKVTDIKIEKYNYKENKKSREMRSWAISIQGSTEILNSLKGKYLVFEYEFPEGSEEKKANKKGKNTVHLPWIKFRNENAINKEITIRGTEDLKYNNKYILKAFYFLDASERNKSASEIEKLKNERNFLSKEIEV</sequence>